<dbReference type="SUPFAM" id="SSF51206">
    <property type="entry name" value="cAMP-binding domain-like"/>
    <property type="match status" value="1"/>
</dbReference>
<accession>A0A3B0Z983</accession>
<dbReference type="InterPro" id="IPR014710">
    <property type="entry name" value="RmlC-like_jellyroll"/>
</dbReference>
<organism evidence="1">
    <name type="scientific">hydrothermal vent metagenome</name>
    <dbReference type="NCBI Taxonomy" id="652676"/>
    <lineage>
        <taxon>unclassified sequences</taxon>
        <taxon>metagenomes</taxon>
        <taxon>ecological metagenomes</taxon>
    </lineage>
</organism>
<reference evidence="1" key="1">
    <citation type="submission" date="2018-06" db="EMBL/GenBank/DDBJ databases">
        <authorList>
            <person name="Zhirakovskaya E."/>
        </authorList>
    </citation>
    <scope>NUCLEOTIDE SEQUENCE</scope>
</reference>
<dbReference type="Gene3D" id="2.60.120.10">
    <property type="entry name" value="Jelly Rolls"/>
    <property type="match status" value="1"/>
</dbReference>
<dbReference type="EMBL" id="UOFP01000022">
    <property type="protein sequence ID" value="VAW84027.1"/>
    <property type="molecule type" value="Genomic_DNA"/>
</dbReference>
<sequence length="76" mass="8679">MMGVNDTVESDDDVRTLLCHSPLFDGLDDAVLDEMLGHFRRETWKQGRRVSGLESGQRFHIILSGRLKMGQTNPEY</sequence>
<dbReference type="AlphaFoldDB" id="A0A3B0Z983"/>
<protein>
    <recommendedName>
        <fullName evidence="2">Cyclic nucleotide-binding domain-containing protein</fullName>
    </recommendedName>
</protein>
<dbReference type="InterPro" id="IPR018490">
    <property type="entry name" value="cNMP-bd_dom_sf"/>
</dbReference>
<name>A0A3B0Z983_9ZZZZ</name>
<proteinExistence type="predicted"/>
<evidence type="ECO:0008006" key="2">
    <source>
        <dbReference type="Google" id="ProtNLM"/>
    </source>
</evidence>
<gene>
    <name evidence="1" type="ORF">MNBD_GAMMA18-2062</name>
</gene>
<evidence type="ECO:0000313" key="1">
    <source>
        <dbReference type="EMBL" id="VAW84027.1"/>
    </source>
</evidence>